<organism evidence="2">
    <name type="scientific">Tanacetum cinerariifolium</name>
    <name type="common">Dalmatian daisy</name>
    <name type="synonym">Chrysanthemum cinerariifolium</name>
    <dbReference type="NCBI Taxonomy" id="118510"/>
    <lineage>
        <taxon>Eukaryota</taxon>
        <taxon>Viridiplantae</taxon>
        <taxon>Streptophyta</taxon>
        <taxon>Embryophyta</taxon>
        <taxon>Tracheophyta</taxon>
        <taxon>Spermatophyta</taxon>
        <taxon>Magnoliopsida</taxon>
        <taxon>eudicotyledons</taxon>
        <taxon>Gunneridae</taxon>
        <taxon>Pentapetalae</taxon>
        <taxon>asterids</taxon>
        <taxon>campanulids</taxon>
        <taxon>Asterales</taxon>
        <taxon>Asteraceae</taxon>
        <taxon>Asteroideae</taxon>
        <taxon>Anthemideae</taxon>
        <taxon>Anthemidinae</taxon>
        <taxon>Tanacetum</taxon>
    </lineage>
</organism>
<feature type="non-terminal residue" evidence="2">
    <location>
        <position position="1"/>
    </location>
</feature>
<proteinExistence type="predicted"/>
<evidence type="ECO:0000313" key="2">
    <source>
        <dbReference type="EMBL" id="GFD52308.1"/>
    </source>
</evidence>
<dbReference type="AlphaFoldDB" id="A0A699X321"/>
<comment type="caution">
    <text evidence="2">The sequence shown here is derived from an EMBL/GenBank/DDBJ whole genome shotgun (WGS) entry which is preliminary data.</text>
</comment>
<dbReference type="EMBL" id="BKCJ011780649">
    <property type="protein sequence ID" value="GFD52308.1"/>
    <property type="molecule type" value="Genomic_DNA"/>
</dbReference>
<gene>
    <name evidence="2" type="ORF">Tci_924277</name>
</gene>
<accession>A0A699X321</accession>
<protein>
    <submittedName>
        <fullName evidence="2">Uncharacterized protein</fullName>
    </submittedName>
</protein>
<name>A0A699X321_TANCI</name>
<evidence type="ECO:0000256" key="1">
    <source>
        <dbReference type="SAM" id="MobiDB-lite"/>
    </source>
</evidence>
<sequence length="56" mass="6406">RCGRWRALDRGRPLGQRRYQRLAAGPLPPQPLPQPRGGHERYHAAGRARAALWLQL</sequence>
<reference evidence="2" key="1">
    <citation type="journal article" date="2019" name="Sci. Rep.">
        <title>Draft genome of Tanacetum cinerariifolium, the natural source of mosquito coil.</title>
        <authorList>
            <person name="Yamashiro T."/>
            <person name="Shiraishi A."/>
            <person name="Satake H."/>
            <person name="Nakayama K."/>
        </authorList>
    </citation>
    <scope>NUCLEOTIDE SEQUENCE</scope>
</reference>
<feature type="region of interest" description="Disordered" evidence="1">
    <location>
        <begin position="16"/>
        <end position="43"/>
    </location>
</feature>